<sequence length="136" mass="15560">MSQNQQKIHNIHVEVSSNPSQNQQQQHSGEGTSDDVKMMTQADYLKYKQEDSNAHNYYGFSREVDVKPVAWDGKFAPPGPDNVFIVPNRNASNVSNFYGFCSEPDVRPVVWDGTFVKSGETRIKPERNRSNDQKYF</sequence>
<proteinExistence type="predicted"/>
<keyword evidence="3" id="KW-1185">Reference proteome</keyword>
<evidence type="ECO:0000256" key="1">
    <source>
        <dbReference type="SAM" id="MobiDB-lite"/>
    </source>
</evidence>
<organism evidence="2 3">
    <name type="scientific">Polypedilum vanderplanki</name>
    <name type="common">Sleeping chironomid midge</name>
    <dbReference type="NCBI Taxonomy" id="319348"/>
    <lineage>
        <taxon>Eukaryota</taxon>
        <taxon>Metazoa</taxon>
        <taxon>Ecdysozoa</taxon>
        <taxon>Arthropoda</taxon>
        <taxon>Hexapoda</taxon>
        <taxon>Insecta</taxon>
        <taxon>Pterygota</taxon>
        <taxon>Neoptera</taxon>
        <taxon>Endopterygota</taxon>
        <taxon>Diptera</taxon>
        <taxon>Nematocera</taxon>
        <taxon>Chironomoidea</taxon>
        <taxon>Chironomidae</taxon>
        <taxon>Chironominae</taxon>
        <taxon>Polypedilum</taxon>
        <taxon>Polypedilum</taxon>
    </lineage>
</organism>
<dbReference type="Proteomes" id="UP001107558">
    <property type="component" value="Chromosome 2"/>
</dbReference>
<comment type="caution">
    <text evidence="2">The sequence shown here is derived from an EMBL/GenBank/DDBJ whole genome shotgun (WGS) entry which is preliminary data.</text>
</comment>
<name>A0A9J6C7X8_POLVA</name>
<feature type="compositionally biased region" description="Low complexity" evidence="1">
    <location>
        <begin position="16"/>
        <end position="28"/>
    </location>
</feature>
<gene>
    <name evidence="2" type="ORF">PVAND_007758</name>
</gene>
<dbReference type="EMBL" id="JADBJN010000002">
    <property type="protein sequence ID" value="KAG5678055.1"/>
    <property type="molecule type" value="Genomic_DNA"/>
</dbReference>
<evidence type="ECO:0000313" key="3">
    <source>
        <dbReference type="Proteomes" id="UP001107558"/>
    </source>
</evidence>
<dbReference type="AlphaFoldDB" id="A0A9J6C7X8"/>
<protein>
    <submittedName>
        <fullName evidence="2">Uncharacterized protein</fullName>
    </submittedName>
</protein>
<evidence type="ECO:0000313" key="2">
    <source>
        <dbReference type="EMBL" id="KAG5678055.1"/>
    </source>
</evidence>
<reference evidence="2" key="1">
    <citation type="submission" date="2021-03" db="EMBL/GenBank/DDBJ databases">
        <title>Chromosome level genome of the anhydrobiotic midge Polypedilum vanderplanki.</title>
        <authorList>
            <person name="Yoshida Y."/>
            <person name="Kikawada T."/>
            <person name="Gusev O."/>
        </authorList>
    </citation>
    <scope>NUCLEOTIDE SEQUENCE</scope>
    <source>
        <strain evidence="2">NIAS01</strain>
        <tissue evidence="2">Whole body or cell culture</tissue>
    </source>
</reference>
<feature type="region of interest" description="Disordered" evidence="1">
    <location>
        <begin position="1"/>
        <end position="36"/>
    </location>
</feature>
<accession>A0A9J6C7X8</accession>
<dbReference type="OrthoDB" id="7769811at2759"/>